<protein>
    <recommendedName>
        <fullName evidence="9">DUF679 domain membrane protein 2</fullName>
    </recommendedName>
</protein>
<feature type="transmembrane region" description="Helical" evidence="6">
    <location>
        <begin position="81"/>
        <end position="99"/>
    </location>
</feature>
<name>A0AAQ3S029_VIGMU</name>
<sequence>MIGMILNLHGIEKCNWVDGDGLSSGKKFELQLQEEAEKMTSRSLLSVGNLIKLLPTGTFFVFQFLNPALTNNGECNGNRKSLCAILIGLCGISCFFSSFTDSYTGNDGNRHYGLVTPYGIFPSPASDSIDLSSYKLKFGDLVHAVLSVAVFAVLSLLDTNTVNCFYPGFQSSQQRLYQLLPIAIGLVAGALFMIFPNNRHGYGYPLTSDSNVTAPPNNPGGNA</sequence>
<evidence type="ECO:0000256" key="6">
    <source>
        <dbReference type="SAM" id="Phobius"/>
    </source>
</evidence>
<evidence type="ECO:0000256" key="2">
    <source>
        <dbReference type="ARBA" id="ARBA00008707"/>
    </source>
</evidence>
<keyword evidence="4 6" id="KW-1133">Transmembrane helix</keyword>
<evidence type="ECO:0000256" key="1">
    <source>
        <dbReference type="ARBA" id="ARBA00004141"/>
    </source>
</evidence>
<dbReference type="GO" id="GO:0010256">
    <property type="term" value="P:endomembrane system organization"/>
    <property type="evidence" value="ECO:0007669"/>
    <property type="project" value="TreeGrafter"/>
</dbReference>
<dbReference type="EMBL" id="CP144696">
    <property type="protein sequence ID" value="WVZ11523.1"/>
    <property type="molecule type" value="Genomic_DNA"/>
</dbReference>
<reference evidence="7 8" key="1">
    <citation type="journal article" date="2023" name="Life. Sci Alliance">
        <title>Evolutionary insights into 3D genome organization and epigenetic landscape of Vigna mungo.</title>
        <authorList>
            <person name="Junaid A."/>
            <person name="Singh B."/>
            <person name="Bhatia S."/>
        </authorList>
    </citation>
    <scope>NUCLEOTIDE SEQUENCE [LARGE SCALE GENOMIC DNA]</scope>
    <source>
        <strain evidence="7">Urdbean</strain>
    </source>
</reference>
<dbReference type="PANTHER" id="PTHR31621:SF55">
    <property type="entry name" value="PROTEIN, PUTATIVE-RELATED"/>
    <property type="match status" value="1"/>
</dbReference>
<evidence type="ECO:0000256" key="4">
    <source>
        <dbReference type="ARBA" id="ARBA00022989"/>
    </source>
</evidence>
<dbReference type="GO" id="GO:0016020">
    <property type="term" value="C:membrane"/>
    <property type="evidence" value="ECO:0007669"/>
    <property type="project" value="UniProtKB-SubCell"/>
</dbReference>
<keyword evidence="8" id="KW-1185">Reference proteome</keyword>
<dbReference type="Proteomes" id="UP001374535">
    <property type="component" value="Chromosome 5"/>
</dbReference>
<organism evidence="7 8">
    <name type="scientific">Vigna mungo</name>
    <name type="common">Black gram</name>
    <name type="synonym">Phaseolus mungo</name>
    <dbReference type="NCBI Taxonomy" id="3915"/>
    <lineage>
        <taxon>Eukaryota</taxon>
        <taxon>Viridiplantae</taxon>
        <taxon>Streptophyta</taxon>
        <taxon>Embryophyta</taxon>
        <taxon>Tracheophyta</taxon>
        <taxon>Spermatophyta</taxon>
        <taxon>Magnoliopsida</taxon>
        <taxon>eudicotyledons</taxon>
        <taxon>Gunneridae</taxon>
        <taxon>Pentapetalae</taxon>
        <taxon>rosids</taxon>
        <taxon>fabids</taxon>
        <taxon>Fabales</taxon>
        <taxon>Fabaceae</taxon>
        <taxon>Papilionoideae</taxon>
        <taxon>50 kb inversion clade</taxon>
        <taxon>NPAAA clade</taxon>
        <taxon>indigoferoid/millettioid clade</taxon>
        <taxon>Phaseoleae</taxon>
        <taxon>Vigna</taxon>
    </lineage>
</organism>
<feature type="transmembrane region" description="Helical" evidence="6">
    <location>
        <begin position="141"/>
        <end position="157"/>
    </location>
</feature>
<comment type="similarity">
    <text evidence="2">Belongs to the plant DMP1 protein family.</text>
</comment>
<dbReference type="GO" id="GO:0005737">
    <property type="term" value="C:cytoplasm"/>
    <property type="evidence" value="ECO:0007669"/>
    <property type="project" value="UniProtKB-ARBA"/>
</dbReference>
<keyword evidence="5 6" id="KW-0472">Membrane</keyword>
<feature type="transmembrane region" description="Helical" evidence="6">
    <location>
        <begin position="177"/>
        <end position="195"/>
    </location>
</feature>
<keyword evidence="3 6" id="KW-0812">Transmembrane</keyword>
<dbReference type="InterPro" id="IPR007770">
    <property type="entry name" value="DMP"/>
</dbReference>
<proteinExistence type="inferred from homology"/>
<evidence type="ECO:0000256" key="5">
    <source>
        <dbReference type="ARBA" id="ARBA00023136"/>
    </source>
</evidence>
<gene>
    <name evidence="7" type="ORF">V8G54_016053</name>
</gene>
<dbReference type="AlphaFoldDB" id="A0AAQ3S029"/>
<accession>A0AAQ3S029</accession>
<dbReference type="PANTHER" id="PTHR31621">
    <property type="entry name" value="PROTEIN DMP3"/>
    <property type="match status" value="1"/>
</dbReference>
<evidence type="ECO:0000313" key="7">
    <source>
        <dbReference type="EMBL" id="WVZ11523.1"/>
    </source>
</evidence>
<evidence type="ECO:0008006" key="9">
    <source>
        <dbReference type="Google" id="ProtNLM"/>
    </source>
</evidence>
<evidence type="ECO:0000256" key="3">
    <source>
        <dbReference type="ARBA" id="ARBA00022692"/>
    </source>
</evidence>
<comment type="subcellular location">
    <subcellularLocation>
        <location evidence="1">Membrane</location>
        <topology evidence="1">Multi-pass membrane protein</topology>
    </subcellularLocation>
</comment>
<dbReference type="Pfam" id="PF05078">
    <property type="entry name" value="DUF679"/>
    <property type="match status" value="1"/>
</dbReference>
<evidence type="ECO:0000313" key="8">
    <source>
        <dbReference type="Proteomes" id="UP001374535"/>
    </source>
</evidence>